<dbReference type="PROSITE" id="PS50020">
    <property type="entry name" value="WW_DOMAIN_2"/>
    <property type="match status" value="1"/>
</dbReference>
<evidence type="ECO:0000256" key="11">
    <source>
        <dbReference type="ARBA" id="ARBA00047375"/>
    </source>
</evidence>
<dbReference type="PROSITE" id="PS01159">
    <property type="entry name" value="WW_DOMAIN_1"/>
    <property type="match status" value="1"/>
</dbReference>
<evidence type="ECO:0000256" key="1">
    <source>
        <dbReference type="ARBA" id="ARBA00004141"/>
    </source>
</evidence>
<evidence type="ECO:0000256" key="4">
    <source>
        <dbReference type="ARBA" id="ARBA00022679"/>
    </source>
</evidence>
<feature type="transmembrane region" description="Helical" evidence="12">
    <location>
        <begin position="184"/>
        <end position="204"/>
    </location>
</feature>
<evidence type="ECO:0000256" key="6">
    <source>
        <dbReference type="ARBA" id="ARBA00022832"/>
    </source>
</evidence>
<comment type="subcellular location">
    <subcellularLocation>
        <location evidence="1">Membrane</location>
        <topology evidence="1">Multi-pass membrane protein</topology>
    </subcellularLocation>
</comment>
<feature type="compositionally biased region" description="Low complexity" evidence="13">
    <location>
        <begin position="354"/>
        <end position="368"/>
    </location>
</feature>
<dbReference type="EC" id="2.3.1.-" evidence="12"/>
<accession>A0A9P8JLA9</accession>
<dbReference type="SMART" id="SM00456">
    <property type="entry name" value="WW"/>
    <property type="match status" value="1"/>
</dbReference>
<dbReference type="GO" id="GO:0042761">
    <property type="term" value="P:very long-chain fatty acid biosynthetic process"/>
    <property type="evidence" value="ECO:0007669"/>
    <property type="project" value="TreeGrafter"/>
</dbReference>
<evidence type="ECO:0000256" key="3">
    <source>
        <dbReference type="ARBA" id="ARBA00022516"/>
    </source>
</evidence>
<keyword evidence="16" id="KW-1185">Reference proteome</keyword>
<evidence type="ECO:0000259" key="14">
    <source>
        <dbReference type="PROSITE" id="PS50020"/>
    </source>
</evidence>
<dbReference type="Proteomes" id="UP000729357">
    <property type="component" value="Unassembled WGS sequence"/>
</dbReference>
<dbReference type="Pfam" id="PF00397">
    <property type="entry name" value="WW"/>
    <property type="match status" value="1"/>
</dbReference>
<name>A0A9P8JLA9_AURME</name>
<feature type="compositionally biased region" description="Low complexity" evidence="13">
    <location>
        <begin position="385"/>
        <end position="394"/>
    </location>
</feature>
<feature type="transmembrane region" description="Helical" evidence="12">
    <location>
        <begin position="51"/>
        <end position="70"/>
    </location>
</feature>
<dbReference type="InterPro" id="IPR030457">
    <property type="entry name" value="ELO_CS"/>
</dbReference>
<keyword evidence="3 12" id="KW-0444">Lipid biosynthesis</keyword>
<keyword evidence="7 12" id="KW-1133">Transmembrane helix</keyword>
<dbReference type="EMBL" id="JAHFXS010003303">
    <property type="protein sequence ID" value="KAG9968788.1"/>
    <property type="molecule type" value="Genomic_DNA"/>
</dbReference>
<dbReference type="CDD" id="cd00201">
    <property type="entry name" value="WW"/>
    <property type="match status" value="1"/>
</dbReference>
<protein>
    <recommendedName>
        <fullName evidence="12">Elongation of fatty acids protein</fullName>
        <ecNumber evidence="12">2.3.1.-</ecNumber>
    </recommendedName>
</protein>
<organism evidence="15 16">
    <name type="scientific">Aureobasidium melanogenum</name>
    <name type="common">Aureobasidium pullulans var. melanogenum</name>
    <dbReference type="NCBI Taxonomy" id="46634"/>
    <lineage>
        <taxon>Eukaryota</taxon>
        <taxon>Fungi</taxon>
        <taxon>Dikarya</taxon>
        <taxon>Ascomycota</taxon>
        <taxon>Pezizomycotina</taxon>
        <taxon>Dothideomycetes</taxon>
        <taxon>Dothideomycetidae</taxon>
        <taxon>Dothideales</taxon>
        <taxon>Saccotheciaceae</taxon>
        <taxon>Aureobasidium</taxon>
    </lineage>
</organism>
<dbReference type="GO" id="GO:0034626">
    <property type="term" value="P:fatty acid elongation, polyunsaturated fatty acid"/>
    <property type="evidence" value="ECO:0007669"/>
    <property type="project" value="TreeGrafter"/>
</dbReference>
<feature type="transmembrane region" description="Helical" evidence="12">
    <location>
        <begin position="262"/>
        <end position="283"/>
    </location>
</feature>
<evidence type="ECO:0000256" key="8">
    <source>
        <dbReference type="ARBA" id="ARBA00023098"/>
    </source>
</evidence>
<evidence type="ECO:0000256" key="10">
    <source>
        <dbReference type="ARBA" id="ARBA00023160"/>
    </source>
</evidence>
<evidence type="ECO:0000256" key="5">
    <source>
        <dbReference type="ARBA" id="ARBA00022692"/>
    </source>
</evidence>
<keyword evidence="10 12" id="KW-0275">Fatty acid biosynthesis</keyword>
<dbReference type="GO" id="GO:0009922">
    <property type="term" value="F:fatty acid elongase activity"/>
    <property type="evidence" value="ECO:0007669"/>
    <property type="project" value="UniProtKB-EC"/>
</dbReference>
<dbReference type="InterPro" id="IPR036020">
    <property type="entry name" value="WW_dom_sf"/>
</dbReference>
<comment type="similarity">
    <text evidence="2 12">Belongs to the ELO family.</text>
</comment>
<keyword evidence="9 12" id="KW-0472">Membrane</keyword>
<evidence type="ECO:0000256" key="7">
    <source>
        <dbReference type="ARBA" id="ARBA00022989"/>
    </source>
</evidence>
<feature type="compositionally biased region" description="Pro residues" evidence="13">
    <location>
        <begin position="414"/>
        <end position="435"/>
    </location>
</feature>
<evidence type="ECO:0000256" key="9">
    <source>
        <dbReference type="ARBA" id="ARBA00023136"/>
    </source>
</evidence>
<evidence type="ECO:0000256" key="12">
    <source>
        <dbReference type="RuleBase" id="RU361115"/>
    </source>
</evidence>
<dbReference type="SUPFAM" id="SSF51045">
    <property type="entry name" value="WW domain"/>
    <property type="match status" value="1"/>
</dbReference>
<comment type="catalytic activity">
    <reaction evidence="11">
        <text>a very-long-chain acyl-CoA + malonyl-CoA + H(+) = a very-long-chain 3-oxoacyl-CoA + CO2 + CoA</text>
        <dbReference type="Rhea" id="RHEA:32727"/>
        <dbReference type="ChEBI" id="CHEBI:15378"/>
        <dbReference type="ChEBI" id="CHEBI:16526"/>
        <dbReference type="ChEBI" id="CHEBI:57287"/>
        <dbReference type="ChEBI" id="CHEBI:57384"/>
        <dbReference type="ChEBI" id="CHEBI:90725"/>
        <dbReference type="ChEBI" id="CHEBI:90736"/>
        <dbReference type="EC" id="2.3.1.199"/>
    </reaction>
</comment>
<feature type="transmembrane region" description="Helical" evidence="12">
    <location>
        <begin position="91"/>
        <end position="109"/>
    </location>
</feature>
<comment type="caution">
    <text evidence="15">The sequence shown here is derived from an EMBL/GenBank/DDBJ whole genome shotgun (WGS) entry which is preliminary data.</text>
</comment>
<evidence type="ECO:0000256" key="2">
    <source>
        <dbReference type="ARBA" id="ARBA00007263"/>
    </source>
</evidence>
<keyword evidence="6 12" id="KW-0276">Fatty acid metabolism</keyword>
<feature type="domain" description="WW" evidence="14">
    <location>
        <begin position="437"/>
        <end position="471"/>
    </location>
</feature>
<reference evidence="15" key="2">
    <citation type="submission" date="2021-08" db="EMBL/GenBank/DDBJ databases">
        <authorList>
            <person name="Gostincar C."/>
            <person name="Sun X."/>
            <person name="Song Z."/>
            <person name="Gunde-Cimerman N."/>
        </authorList>
    </citation>
    <scope>NUCLEOTIDE SEQUENCE</scope>
    <source>
        <strain evidence="15">EXF-9298</strain>
    </source>
</reference>
<evidence type="ECO:0000313" key="16">
    <source>
        <dbReference type="Proteomes" id="UP000729357"/>
    </source>
</evidence>
<proteinExistence type="inferred from homology"/>
<dbReference type="GO" id="GO:0019367">
    <property type="term" value="P:fatty acid elongation, saturated fatty acid"/>
    <property type="evidence" value="ECO:0007669"/>
    <property type="project" value="TreeGrafter"/>
</dbReference>
<dbReference type="GO" id="GO:0034625">
    <property type="term" value="P:fatty acid elongation, monounsaturated fatty acid"/>
    <property type="evidence" value="ECO:0007669"/>
    <property type="project" value="TreeGrafter"/>
</dbReference>
<dbReference type="PANTHER" id="PTHR11157">
    <property type="entry name" value="FATTY ACID ACYL TRANSFERASE-RELATED"/>
    <property type="match status" value="1"/>
</dbReference>
<dbReference type="GO" id="GO:0030148">
    <property type="term" value="P:sphingolipid biosynthetic process"/>
    <property type="evidence" value="ECO:0007669"/>
    <property type="project" value="TreeGrafter"/>
</dbReference>
<evidence type="ECO:0000256" key="13">
    <source>
        <dbReference type="SAM" id="MobiDB-lite"/>
    </source>
</evidence>
<reference evidence="15" key="1">
    <citation type="journal article" date="2021" name="J Fungi (Basel)">
        <title>Virulence traits and population genomics of the black yeast Aureobasidium melanogenum.</title>
        <authorList>
            <person name="Cernosa A."/>
            <person name="Sun X."/>
            <person name="Gostincar C."/>
            <person name="Fang C."/>
            <person name="Gunde-Cimerman N."/>
            <person name="Song Z."/>
        </authorList>
    </citation>
    <scope>NUCLEOTIDE SEQUENCE</scope>
    <source>
        <strain evidence="15">EXF-9298</strain>
    </source>
</reference>
<feature type="non-terminal residue" evidence="15">
    <location>
        <position position="610"/>
    </location>
</feature>
<gene>
    <name evidence="15" type="ORF">KCU98_g15504</name>
</gene>
<dbReference type="PANTHER" id="PTHR11157:SF134">
    <property type="entry name" value="ELONGATION OF FATTY ACIDS PROTEIN 1-RELATED"/>
    <property type="match status" value="1"/>
</dbReference>
<feature type="region of interest" description="Disordered" evidence="13">
    <location>
        <begin position="472"/>
        <end position="516"/>
    </location>
</feature>
<dbReference type="InterPro" id="IPR002076">
    <property type="entry name" value="ELO_fam"/>
</dbReference>
<dbReference type="InterPro" id="IPR001202">
    <property type="entry name" value="WW_dom"/>
</dbReference>
<dbReference type="GO" id="GO:0005789">
    <property type="term" value="C:endoplasmic reticulum membrane"/>
    <property type="evidence" value="ECO:0007669"/>
    <property type="project" value="TreeGrafter"/>
</dbReference>
<keyword evidence="8 12" id="KW-0443">Lipid metabolism</keyword>
<evidence type="ECO:0000313" key="15">
    <source>
        <dbReference type="EMBL" id="KAG9968788.1"/>
    </source>
</evidence>
<keyword evidence="5 12" id="KW-0812">Transmembrane</keyword>
<dbReference type="AlphaFoldDB" id="A0A9P8JLA9"/>
<keyword evidence="4 12" id="KW-0808">Transferase</keyword>
<dbReference type="Pfam" id="PF01151">
    <property type="entry name" value="ELO"/>
    <property type="match status" value="1"/>
</dbReference>
<sequence length="610" mass="68447">MSTPEWIRYGVPTLDRPFGLELWPIFEKAFTSIKGYKPQDFRFVPGKTPMATFKETATMLIAYYIIIFGGREFMRGREPFKLNFFFKVHNFYLTIISGLLLVLFVEQLLPEIVRNGIFHAVCAYEGGWTDKLVVLYYLNYLTKYLELIDTCFLFLKKKPLTFLHTYHHGATALLCFTQLLGHTAVSWVPITLNLTVHVVMYWYYFQAARGIRIWWKKYITVMQIIQFVIDLGFVYFASYTYFTFRYFPSMPNMGICAGEEFAAFAGMAILSSYLLLFLSFYAATYKKPAKKGRNRATSALVEMKDEKVPTVGEARRRFSGGEAHFTGRDASTPNGRVIRSPFSRCHSSSKLVMAESQGQASPAAPAQAPEHDTSEEAPAAISSTPQPERSQSQEGSEEGEMADTETAPATDDAPPLPDEPLPEDAPPLPDEPLPAPAEEDDGWSAQLDPASGCWYFLNRFTGLSQWENPRVPTAISSQQYAPGTGTTSYAPGTSESVAPPASPPREPYLGYNPKIHGDFDPNADYAKWHQEHQTEEWAASEASLAQPTAAYEQAGTFNRFTGAFQAADKSAENHNDENKSRRQLNAFFDVDRAANAHEGRSLKAERANQK</sequence>
<dbReference type="PROSITE" id="PS01188">
    <property type="entry name" value="ELO"/>
    <property type="match status" value="1"/>
</dbReference>
<feature type="region of interest" description="Disordered" evidence="13">
    <location>
        <begin position="319"/>
        <end position="448"/>
    </location>
</feature>
<feature type="compositionally biased region" description="Low complexity" evidence="13">
    <location>
        <begin position="404"/>
        <end position="413"/>
    </location>
</feature>
<dbReference type="Gene3D" id="2.20.70.10">
    <property type="match status" value="1"/>
</dbReference>
<feature type="compositionally biased region" description="Polar residues" evidence="13">
    <location>
        <begin position="474"/>
        <end position="496"/>
    </location>
</feature>
<comment type="catalytic activity">
    <reaction evidence="12">
        <text>an acyl-CoA + malonyl-CoA + H(+) = a 3-oxoacyl-CoA + CO2 + CoA</text>
        <dbReference type="Rhea" id="RHEA:50252"/>
        <dbReference type="ChEBI" id="CHEBI:15378"/>
        <dbReference type="ChEBI" id="CHEBI:16526"/>
        <dbReference type="ChEBI" id="CHEBI:57287"/>
        <dbReference type="ChEBI" id="CHEBI:57384"/>
        <dbReference type="ChEBI" id="CHEBI:58342"/>
        <dbReference type="ChEBI" id="CHEBI:90726"/>
    </reaction>
    <physiologicalReaction direction="left-to-right" evidence="12">
        <dbReference type="Rhea" id="RHEA:50253"/>
    </physiologicalReaction>
</comment>
<feature type="transmembrane region" description="Helical" evidence="12">
    <location>
        <begin position="224"/>
        <end position="242"/>
    </location>
</feature>